<reference evidence="7 8" key="1">
    <citation type="submission" date="2017-09" db="EMBL/GenBank/DDBJ databases">
        <title>Depth-based differentiation of microbial function through sediment-hosted aquifers and enrichment of novel symbionts in the deep terrestrial subsurface.</title>
        <authorList>
            <person name="Probst A.J."/>
            <person name="Ladd B."/>
            <person name="Jarett J.K."/>
            <person name="Geller-Mcgrath D.E."/>
            <person name="Sieber C.M."/>
            <person name="Emerson J.B."/>
            <person name="Anantharaman K."/>
            <person name="Thomas B.C."/>
            <person name="Malmstrom R."/>
            <person name="Stieglmeier M."/>
            <person name="Klingl A."/>
            <person name="Woyke T."/>
            <person name="Ryan C.M."/>
            <person name="Banfield J.F."/>
        </authorList>
    </citation>
    <scope>NUCLEOTIDE SEQUENCE [LARGE SCALE GENOMIC DNA]</scope>
    <source>
        <strain evidence="7">CG23_combo_of_CG06-09_8_20_14_all_40_14</strain>
    </source>
</reference>
<dbReference type="PANTHER" id="PTHR10938">
    <property type="entry name" value="TRANSLATION INITIATION FACTOR IF-3"/>
    <property type="match status" value="1"/>
</dbReference>
<evidence type="ECO:0000256" key="1">
    <source>
        <dbReference type="ARBA" id="ARBA00005439"/>
    </source>
</evidence>
<dbReference type="GO" id="GO:0005829">
    <property type="term" value="C:cytosol"/>
    <property type="evidence" value="ECO:0007669"/>
    <property type="project" value="TreeGrafter"/>
</dbReference>
<evidence type="ECO:0000313" key="8">
    <source>
        <dbReference type="Proteomes" id="UP000231388"/>
    </source>
</evidence>
<dbReference type="GO" id="GO:0032790">
    <property type="term" value="P:ribosome disassembly"/>
    <property type="evidence" value="ECO:0007669"/>
    <property type="project" value="TreeGrafter"/>
</dbReference>
<dbReference type="AlphaFoldDB" id="A0A2G9XDU6"/>
<organism evidence="7 8">
    <name type="scientific">candidate division WWE3 bacterium CG23_combo_of_CG06-09_8_20_14_all_40_14</name>
    <dbReference type="NCBI Taxonomy" id="1975095"/>
    <lineage>
        <taxon>Bacteria</taxon>
        <taxon>Katanobacteria</taxon>
    </lineage>
</organism>
<accession>A0A2G9XDU6</accession>
<keyword evidence="3" id="KW-0648">Protein biosynthesis</keyword>
<evidence type="ECO:0000313" key="7">
    <source>
        <dbReference type="EMBL" id="PIP04663.1"/>
    </source>
</evidence>
<name>A0A2G9XDU6_UNCKA</name>
<dbReference type="Gene3D" id="3.30.110.10">
    <property type="entry name" value="Translation initiation factor 3 (IF-3), C-terminal domain"/>
    <property type="match status" value="1"/>
</dbReference>
<dbReference type="PANTHER" id="PTHR10938:SF0">
    <property type="entry name" value="TRANSLATION INITIATION FACTOR IF-3, MITOCHONDRIAL"/>
    <property type="match status" value="1"/>
</dbReference>
<evidence type="ECO:0000256" key="2">
    <source>
        <dbReference type="ARBA" id="ARBA00022540"/>
    </source>
</evidence>
<dbReference type="GO" id="GO:0003743">
    <property type="term" value="F:translation initiation factor activity"/>
    <property type="evidence" value="ECO:0007669"/>
    <property type="project" value="UniProtKB-UniRule"/>
</dbReference>
<dbReference type="Pfam" id="PF05198">
    <property type="entry name" value="IF3_N"/>
    <property type="match status" value="1"/>
</dbReference>
<evidence type="ECO:0000256" key="4">
    <source>
        <dbReference type="NCBIfam" id="TIGR00168"/>
    </source>
</evidence>
<sequence>MPTLQLFAKIQKLKRYLINHQIKAPEVRLITETGENLGVVKTYNALKRALEAELDLVEVSSGAVPPVCKILNFNKFQYQERLKERQSNKKIVKTETKEFRFGPHIGENDLLNKAKRAEEFIKDKNKVKISVVFKGREKAHPEIGEEKIKKFIAQLGDLIKIENNIEYKNGTMSALIAFKSAASS</sequence>
<evidence type="ECO:0000256" key="3">
    <source>
        <dbReference type="ARBA" id="ARBA00022917"/>
    </source>
</evidence>
<keyword evidence="2 7" id="KW-0396">Initiation factor</keyword>
<dbReference type="Gene3D" id="3.10.20.80">
    <property type="entry name" value="Translation initiation factor 3 (IF-3), N-terminal domain"/>
    <property type="match status" value="1"/>
</dbReference>
<dbReference type="InterPro" id="IPR001288">
    <property type="entry name" value="Translation_initiation_fac_3"/>
</dbReference>
<proteinExistence type="inferred from homology"/>
<dbReference type="GO" id="GO:0043022">
    <property type="term" value="F:ribosome binding"/>
    <property type="evidence" value="ECO:0007669"/>
    <property type="project" value="TreeGrafter"/>
</dbReference>
<dbReference type="Pfam" id="PF00707">
    <property type="entry name" value="IF3_C"/>
    <property type="match status" value="1"/>
</dbReference>
<dbReference type="EMBL" id="PCQY01000018">
    <property type="protein sequence ID" value="PIP04663.1"/>
    <property type="molecule type" value="Genomic_DNA"/>
</dbReference>
<dbReference type="InterPro" id="IPR036788">
    <property type="entry name" value="T_IF-3_C_sf"/>
</dbReference>
<dbReference type="InterPro" id="IPR019814">
    <property type="entry name" value="Translation_initiation_fac_3_N"/>
</dbReference>
<dbReference type="InterPro" id="IPR019815">
    <property type="entry name" value="Translation_initiation_fac_3_C"/>
</dbReference>
<gene>
    <name evidence="7" type="ORF">COX53_01475</name>
</gene>
<dbReference type="GO" id="GO:0016020">
    <property type="term" value="C:membrane"/>
    <property type="evidence" value="ECO:0007669"/>
    <property type="project" value="TreeGrafter"/>
</dbReference>
<evidence type="ECO:0000259" key="5">
    <source>
        <dbReference type="Pfam" id="PF00707"/>
    </source>
</evidence>
<dbReference type="SUPFAM" id="SSF54364">
    <property type="entry name" value="Translation initiation factor IF3, N-terminal domain"/>
    <property type="match status" value="1"/>
</dbReference>
<comment type="caution">
    <text evidence="7">The sequence shown here is derived from an EMBL/GenBank/DDBJ whole genome shotgun (WGS) entry which is preliminary data.</text>
</comment>
<dbReference type="NCBIfam" id="TIGR00168">
    <property type="entry name" value="infC"/>
    <property type="match status" value="1"/>
</dbReference>
<evidence type="ECO:0000259" key="6">
    <source>
        <dbReference type="Pfam" id="PF05198"/>
    </source>
</evidence>
<comment type="similarity">
    <text evidence="1">Belongs to the IF-3 family.</text>
</comment>
<feature type="domain" description="Translation initiation factor 3 N-terminal" evidence="6">
    <location>
        <begin position="18"/>
        <end position="86"/>
    </location>
</feature>
<feature type="domain" description="Translation initiation factor 3 C-terminal" evidence="5">
    <location>
        <begin position="95"/>
        <end position="177"/>
    </location>
</feature>
<dbReference type="SUPFAM" id="SSF55200">
    <property type="entry name" value="Translation initiation factor IF3, C-terminal domain"/>
    <property type="match status" value="1"/>
</dbReference>
<dbReference type="Proteomes" id="UP000231388">
    <property type="component" value="Unassembled WGS sequence"/>
</dbReference>
<dbReference type="InterPro" id="IPR036787">
    <property type="entry name" value="T_IF-3_N_sf"/>
</dbReference>
<protein>
    <recommendedName>
        <fullName evidence="4">Translation initiation factor IF-3</fullName>
    </recommendedName>
</protein>